<dbReference type="AlphaFoldDB" id="A0A1I1KPF4"/>
<accession>A0A1I1KPF4</accession>
<evidence type="ECO:0000313" key="3">
    <source>
        <dbReference type="Proteomes" id="UP000198728"/>
    </source>
</evidence>
<sequence>MSIMRMNRIRPAPDPHRPSQLAPVVAQVYGEKGDEFLGYLRQFGHVTYAANMTGLTRRTFYDRRAKNPDFAEAWDDAVTAFEEELTQRVVQTALEMGTGKWVPVIDPKTGQPELDDDFEVVHRFETSHVDPRVLTKLLALRMSCVDGPAQTNVQINNQTNVHNELPSRKPRLVGGSTGSVRRPLVASKASGEHPGVEDAEVIQGTTHEPDGGDDA</sequence>
<feature type="region of interest" description="Disordered" evidence="1">
    <location>
        <begin position="158"/>
        <end position="215"/>
    </location>
</feature>
<dbReference type="EMBL" id="FOLG01000006">
    <property type="protein sequence ID" value="SFC59330.1"/>
    <property type="molecule type" value="Genomic_DNA"/>
</dbReference>
<reference evidence="2 3" key="1">
    <citation type="submission" date="2016-10" db="EMBL/GenBank/DDBJ databases">
        <authorList>
            <person name="de Groot N.N."/>
        </authorList>
    </citation>
    <scope>NUCLEOTIDE SEQUENCE [LARGE SCALE GENOMIC DNA]</scope>
    <source>
        <strain evidence="2 3">DSM 19548</strain>
    </source>
</reference>
<dbReference type="STRING" id="441112.SAMN04488094_106184"/>
<keyword evidence="3" id="KW-1185">Reference proteome</keyword>
<dbReference type="OrthoDB" id="7874991at2"/>
<dbReference type="RefSeq" id="WP_093360987.1">
    <property type="nucleotide sequence ID" value="NZ_FOLG01000006.1"/>
</dbReference>
<protein>
    <submittedName>
        <fullName evidence="2">Uncharacterized protein</fullName>
    </submittedName>
</protein>
<evidence type="ECO:0000313" key="2">
    <source>
        <dbReference type="EMBL" id="SFC59330.1"/>
    </source>
</evidence>
<proteinExistence type="predicted"/>
<dbReference type="Proteomes" id="UP000198728">
    <property type="component" value="Unassembled WGS sequence"/>
</dbReference>
<name>A0A1I1KPF4_9RHOB</name>
<evidence type="ECO:0000256" key="1">
    <source>
        <dbReference type="SAM" id="MobiDB-lite"/>
    </source>
</evidence>
<gene>
    <name evidence="2" type="ORF">SAMN04488094_106184</name>
</gene>
<organism evidence="2 3">
    <name type="scientific">Tropicimonas isoalkanivorans</name>
    <dbReference type="NCBI Taxonomy" id="441112"/>
    <lineage>
        <taxon>Bacteria</taxon>
        <taxon>Pseudomonadati</taxon>
        <taxon>Pseudomonadota</taxon>
        <taxon>Alphaproteobacteria</taxon>
        <taxon>Rhodobacterales</taxon>
        <taxon>Roseobacteraceae</taxon>
        <taxon>Tropicimonas</taxon>
    </lineage>
</organism>